<evidence type="ECO:0000313" key="6">
    <source>
        <dbReference type="Proteomes" id="UP000559987"/>
    </source>
</evidence>
<evidence type="ECO:0000256" key="2">
    <source>
        <dbReference type="ARBA" id="ARBA00012528"/>
    </source>
</evidence>
<proteinExistence type="predicted"/>
<sequence length="226" mass="25273">MKTSPDTSQCPKPSCPAGDDDCPLIIELRQLRELARTDGLTKLFNQRHFRDALAQEMERTQRSFNPTSLMFIDLDLFKRVNDQYGHEAGNLALVHLAKLLQENLRRLDVACRYGGEEFVVILPGTDLFTGRFVAERLREKLAQSPVALETGPLHITASIGIDTYRHSDSDSAEQFIARTDKLVYQAKAAGRNCVVHGITDVRVDTHISADEKAALSDAFRSTDKKS</sequence>
<dbReference type="RefSeq" id="WP_183910555.1">
    <property type="nucleotide sequence ID" value="NZ_JACHXZ010000003.1"/>
</dbReference>
<dbReference type="InterPro" id="IPR000160">
    <property type="entry name" value="GGDEF_dom"/>
</dbReference>
<evidence type="ECO:0000256" key="3">
    <source>
        <dbReference type="ARBA" id="ARBA00034247"/>
    </source>
</evidence>
<dbReference type="FunFam" id="3.30.70.270:FF:000001">
    <property type="entry name" value="Diguanylate cyclase domain protein"/>
    <property type="match status" value="1"/>
</dbReference>
<feature type="domain" description="GGDEF" evidence="4">
    <location>
        <begin position="65"/>
        <end position="199"/>
    </location>
</feature>
<dbReference type="AlphaFoldDB" id="A0A839UMI1"/>
<dbReference type="PROSITE" id="PS50887">
    <property type="entry name" value="GGDEF"/>
    <property type="match status" value="1"/>
</dbReference>
<dbReference type="SMART" id="SM00267">
    <property type="entry name" value="GGDEF"/>
    <property type="match status" value="1"/>
</dbReference>
<organism evidence="5 6">
    <name type="scientific">Simiduia aestuariiviva</name>
    <dbReference type="NCBI Taxonomy" id="1510459"/>
    <lineage>
        <taxon>Bacteria</taxon>
        <taxon>Pseudomonadati</taxon>
        <taxon>Pseudomonadota</taxon>
        <taxon>Gammaproteobacteria</taxon>
        <taxon>Cellvibrionales</taxon>
        <taxon>Cellvibrionaceae</taxon>
        <taxon>Simiduia</taxon>
    </lineage>
</organism>
<dbReference type="PANTHER" id="PTHR45138">
    <property type="entry name" value="REGULATORY COMPONENTS OF SENSORY TRANSDUCTION SYSTEM"/>
    <property type="match status" value="1"/>
</dbReference>
<dbReference type="InterPro" id="IPR029787">
    <property type="entry name" value="Nucleotide_cyclase"/>
</dbReference>
<dbReference type="InterPro" id="IPR043128">
    <property type="entry name" value="Rev_trsase/Diguanyl_cyclase"/>
</dbReference>
<dbReference type="SUPFAM" id="SSF55073">
    <property type="entry name" value="Nucleotide cyclase"/>
    <property type="match status" value="1"/>
</dbReference>
<accession>A0A839UMI1</accession>
<dbReference type="PANTHER" id="PTHR45138:SF9">
    <property type="entry name" value="DIGUANYLATE CYCLASE DGCM-RELATED"/>
    <property type="match status" value="1"/>
</dbReference>
<evidence type="ECO:0000256" key="1">
    <source>
        <dbReference type="ARBA" id="ARBA00001946"/>
    </source>
</evidence>
<dbReference type="CDD" id="cd01949">
    <property type="entry name" value="GGDEF"/>
    <property type="match status" value="1"/>
</dbReference>
<evidence type="ECO:0000313" key="5">
    <source>
        <dbReference type="EMBL" id="MBB3169062.1"/>
    </source>
</evidence>
<name>A0A839UMI1_9GAMM</name>
<gene>
    <name evidence="5" type="ORF">FHS30_002270</name>
</gene>
<comment type="catalytic activity">
    <reaction evidence="3">
        <text>2 GTP = 3',3'-c-di-GMP + 2 diphosphate</text>
        <dbReference type="Rhea" id="RHEA:24898"/>
        <dbReference type="ChEBI" id="CHEBI:33019"/>
        <dbReference type="ChEBI" id="CHEBI:37565"/>
        <dbReference type="ChEBI" id="CHEBI:58805"/>
        <dbReference type="EC" id="2.7.7.65"/>
    </reaction>
</comment>
<dbReference type="Pfam" id="PF00990">
    <property type="entry name" value="GGDEF"/>
    <property type="match status" value="1"/>
</dbReference>
<protein>
    <recommendedName>
        <fullName evidence="2">diguanylate cyclase</fullName>
        <ecNumber evidence="2">2.7.7.65</ecNumber>
    </recommendedName>
</protein>
<comment type="caution">
    <text evidence="5">The sequence shown here is derived from an EMBL/GenBank/DDBJ whole genome shotgun (WGS) entry which is preliminary data.</text>
</comment>
<dbReference type="Proteomes" id="UP000559987">
    <property type="component" value="Unassembled WGS sequence"/>
</dbReference>
<dbReference type="EMBL" id="JACHXZ010000003">
    <property type="protein sequence ID" value="MBB3169062.1"/>
    <property type="molecule type" value="Genomic_DNA"/>
</dbReference>
<dbReference type="InterPro" id="IPR050469">
    <property type="entry name" value="Diguanylate_Cyclase"/>
</dbReference>
<dbReference type="EC" id="2.7.7.65" evidence="2"/>
<evidence type="ECO:0000259" key="4">
    <source>
        <dbReference type="PROSITE" id="PS50887"/>
    </source>
</evidence>
<keyword evidence="6" id="KW-1185">Reference proteome</keyword>
<reference evidence="5 6" key="1">
    <citation type="submission" date="2020-08" db="EMBL/GenBank/DDBJ databases">
        <title>Genomic Encyclopedia of Type Strains, Phase III (KMG-III): the genomes of soil and plant-associated and newly described type strains.</title>
        <authorList>
            <person name="Whitman W."/>
        </authorList>
    </citation>
    <scope>NUCLEOTIDE SEQUENCE [LARGE SCALE GENOMIC DNA]</scope>
    <source>
        <strain evidence="5 6">CECT 8571</strain>
    </source>
</reference>
<comment type="cofactor">
    <cofactor evidence="1">
        <name>Mg(2+)</name>
        <dbReference type="ChEBI" id="CHEBI:18420"/>
    </cofactor>
</comment>
<dbReference type="GO" id="GO:0052621">
    <property type="term" value="F:diguanylate cyclase activity"/>
    <property type="evidence" value="ECO:0007669"/>
    <property type="project" value="UniProtKB-EC"/>
</dbReference>
<dbReference type="Gene3D" id="3.30.70.270">
    <property type="match status" value="1"/>
</dbReference>
<dbReference type="NCBIfam" id="TIGR00254">
    <property type="entry name" value="GGDEF"/>
    <property type="match status" value="1"/>
</dbReference>